<evidence type="ECO:0000259" key="3">
    <source>
        <dbReference type="Pfam" id="PF00294"/>
    </source>
</evidence>
<evidence type="ECO:0000313" key="5">
    <source>
        <dbReference type="Proteomes" id="UP000223968"/>
    </source>
</evidence>
<proteinExistence type="predicted"/>
<dbReference type="OrthoDB" id="204058at2759"/>
<comment type="caution">
    <text evidence="4">The sequence shown here is derived from an EMBL/GenBank/DDBJ whole genome shotgun (WGS) entry which is preliminary data.</text>
</comment>
<dbReference type="InterPro" id="IPR034093">
    <property type="entry name" value="KHK"/>
</dbReference>
<reference evidence="4 5" key="1">
    <citation type="submission" date="2017-10" db="EMBL/GenBank/DDBJ databases">
        <title>Comparative genomics in systemic dimorphic fungi from Ajellomycetaceae.</title>
        <authorList>
            <person name="Munoz J.F."/>
            <person name="Mcewen J.G."/>
            <person name="Clay O.K."/>
            <person name="Cuomo C.A."/>
        </authorList>
    </citation>
    <scope>NUCLEOTIDE SEQUENCE [LARGE SCALE GENOMIC DNA]</scope>
    <source>
        <strain evidence="4 5">UAMH5409</strain>
    </source>
</reference>
<dbReference type="Gene3D" id="3.40.1190.20">
    <property type="match status" value="1"/>
</dbReference>
<dbReference type="InterPro" id="IPR002173">
    <property type="entry name" value="Carboh/pur_kinase_PfkB_CS"/>
</dbReference>
<dbReference type="GO" id="GO:0004454">
    <property type="term" value="F:ketohexokinase activity"/>
    <property type="evidence" value="ECO:0007669"/>
    <property type="project" value="InterPro"/>
</dbReference>
<dbReference type="PANTHER" id="PTHR42774">
    <property type="entry name" value="PHOSPHOTRANSFERASE SYSTEM TRANSPORT PROTEIN"/>
    <property type="match status" value="1"/>
</dbReference>
<organism evidence="4 5">
    <name type="scientific">Helicocarpus griseus UAMH5409</name>
    <dbReference type="NCBI Taxonomy" id="1447875"/>
    <lineage>
        <taxon>Eukaryota</taxon>
        <taxon>Fungi</taxon>
        <taxon>Dikarya</taxon>
        <taxon>Ascomycota</taxon>
        <taxon>Pezizomycotina</taxon>
        <taxon>Eurotiomycetes</taxon>
        <taxon>Eurotiomycetidae</taxon>
        <taxon>Onygenales</taxon>
        <taxon>Ajellomycetaceae</taxon>
        <taxon>Helicocarpus</taxon>
    </lineage>
</organism>
<dbReference type="STRING" id="1447875.A0A2B7X4K2"/>
<dbReference type="PROSITE" id="PS00584">
    <property type="entry name" value="PFKB_KINASES_2"/>
    <property type="match status" value="1"/>
</dbReference>
<evidence type="ECO:0000256" key="1">
    <source>
        <dbReference type="ARBA" id="ARBA00022679"/>
    </source>
</evidence>
<dbReference type="PANTHER" id="PTHR42774:SF3">
    <property type="entry name" value="KETOHEXOKINASE"/>
    <property type="match status" value="1"/>
</dbReference>
<dbReference type="InterPro" id="IPR029056">
    <property type="entry name" value="Ribokinase-like"/>
</dbReference>
<dbReference type="SUPFAM" id="SSF53613">
    <property type="entry name" value="Ribokinase-like"/>
    <property type="match status" value="1"/>
</dbReference>
<evidence type="ECO:0000256" key="2">
    <source>
        <dbReference type="ARBA" id="ARBA00022777"/>
    </source>
</evidence>
<dbReference type="EMBL" id="PDNB01000116">
    <property type="protein sequence ID" value="PGH06574.1"/>
    <property type="molecule type" value="Genomic_DNA"/>
</dbReference>
<evidence type="ECO:0000313" key="4">
    <source>
        <dbReference type="EMBL" id="PGH06574.1"/>
    </source>
</evidence>
<protein>
    <recommendedName>
        <fullName evidence="3">Carbohydrate kinase PfkB domain-containing protein</fullName>
    </recommendedName>
</protein>
<dbReference type="CDD" id="cd01939">
    <property type="entry name" value="Ketohexokinase"/>
    <property type="match status" value="1"/>
</dbReference>
<keyword evidence="1" id="KW-0808">Transferase</keyword>
<keyword evidence="2" id="KW-0418">Kinase</keyword>
<dbReference type="GO" id="GO:0006000">
    <property type="term" value="P:fructose metabolic process"/>
    <property type="evidence" value="ECO:0007669"/>
    <property type="project" value="InterPro"/>
</dbReference>
<dbReference type="InterPro" id="IPR011611">
    <property type="entry name" value="PfkB_dom"/>
</dbReference>
<accession>A0A2B7X4K2</accession>
<keyword evidence="5" id="KW-1185">Reference proteome</keyword>
<dbReference type="AlphaFoldDB" id="A0A2B7X4K2"/>
<name>A0A2B7X4K2_9EURO</name>
<gene>
    <name evidence="4" type="ORF">AJ79_06513</name>
</gene>
<dbReference type="Proteomes" id="UP000223968">
    <property type="component" value="Unassembled WGS sequence"/>
</dbReference>
<feature type="domain" description="Carbohydrate kinase PfkB" evidence="3">
    <location>
        <begin position="2"/>
        <end position="310"/>
    </location>
</feature>
<sequence>MRALVTIGACYLDTILTVDHYPGEDEKLRASSISRRRGGNTLNSLEVLQQLLDCGPKNVEARAESMPIYVTSVLPAISSPAIREIEASLGSKIDLQHCIYREGASEPASSYIFKSMSTGTRTIVNYNELPEMTVSEFVQIAETLPTVLPRWFHFEGRIPDVTLQCIKYIRQRFPTDKVSVEVEKPGREGLQELAAVADVAFYSKSWAQKHGYQTPQDFLLSQSPLTPEASILCCTWGEQGAACLCKSKMEYIRSPAYTDAQHPVVDTIGAGDTFIAGILYGLIYRENDFTLQRTVDFANRLAGYKVTREGFEGLGAAMEGYF</sequence>
<dbReference type="Pfam" id="PF00294">
    <property type="entry name" value="PfkB"/>
    <property type="match status" value="1"/>
</dbReference>
<dbReference type="InterPro" id="IPR052562">
    <property type="entry name" value="Ketohexokinase-related"/>
</dbReference>
<dbReference type="FunFam" id="3.40.1190.20:FF:000072">
    <property type="entry name" value="AT09463p"/>
    <property type="match status" value="1"/>
</dbReference>